<name>A0ABR0KEI8_9EURO</name>
<proteinExistence type="predicted"/>
<dbReference type="PANTHER" id="PTHR10993">
    <property type="entry name" value="OCTANOYLTRANSFERASE"/>
    <property type="match status" value="1"/>
</dbReference>
<dbReference type="Pfam" id="PF21948">
    <property type="entry name" value="LplA-B_cat"/>
    <property type="match status" value="1"/>
</dbReference>
<dbReference type="PANTHER" id="PTHR10993:SF7">
    <property type="entry name" value="LIPOYLTRANSFERASE 2, MITOCHONDRIAL-RELATED"/>
    <property type="match status" value="1"/>
</dbReference>
<dbReference type="PROSITE" id="PS51733">
    <property type="entry name" value="BPL_LPL_CATALYTIC"/>
    <property type="match status" value="1"/>
</dbReference>
<evidence type="ECO:0000259" key="1">
    <source>
        <dbReference type="PROSITE" id="PS51733"/>
    </source>
</evidence>
<protein>
    <recommendedName>
        <fullName evidence="1">BPL/LPL catalytic domain-containing protein</fullName>
    </recommendedName>
</protein>
<dbReference type="InterPro" id="IPR020605">
    <property type="entry name" value="Octanoyltransferase_CS"/>
</dbReference>
<organism evidence="2 3">
    <name type="scientific">Lithohypha guttulata</name>
    <dbReference type="NCBI Taxonomy" id="1690604"/>
    <lineage>
        <taxon>Eukaryota</taxon>
        <taxon>Fungi</taxon>
        <taxon>Dikarya</taxon>
        <taxon>Ascomycota</taxon>
        <taxon>Pezizomycotina</taxon>
        <taxon>Eurotiomycetes</taxon>
        <taxon>Chaetothyriomycetidae</taxon>
        <taxon>Chaetothyriales</taxon>
        <taxon>Trichomeriaceae</taxon>
        <taxon>Lithohypha</taxon>
    </lineage>
</organism>
<accession>A0ABR0KEI8</accession>
<feature type="domain" description="BPL/LPL catalytic" evidence="1">
    <location>
        <begin position="44"/>
        <end position="257"/>
    </location>
</feature>
<keyword evidence="3" id="KW-1185">Reference proteome</keyword>
<reference evidence="2 3" key="1">
    <citation type="submission" date="2023-08" db="EMBL/GenBank/DDBJ databases">
        <title>Black Yeasts Isolated from many extreme environments.</title>
        <authorList>
            <person name="Coleine C."/>
            <person name="Stajich J.E."/>
            <person name="Selbmann L."/>
        </authorList>
    </citation>
    <scope>NUCLEOTIDE SEQUENCE [LARGE SCALE GENOMIC DNA]</scope>
    <source>
        <strain evidence="2 3">CCFEE 5885</strain>
    </source>
</reference>
<gene>
    <name evidence="2" type="ORF">LTR24_003625</name>
</gene>
<evidence type="ECO:0000313" key="3">
    <source>
        <dbReference type="Proteomes" id="UP001345013"/>
    </source>
</evidence>
<dbReference type="EMBL" id="JAVRRG010000034">
    <property type="protein sequence ID" value="KAK5094469.1"/>
    <property type="molecule type" value="Genomic_DNA"/>
</dbReference>
<comment type="caution">
    <text evidence="2">The sequence shown here is derived from an EMBL/GenBank/DDBJ whole genome shotgun (WGS) entry which is preliminary data.</text>
</comment>
<dbReference type="Gene3D" id="3.30.930.10">
    <property type="entry name" value="Bira Bifunctional Protein, Domain 2"/>
    <property type="match status" value="1"/>
</dbReference>
<dbReference type="InterPro" id="IPR004143">
    <property type="entry name" value="BPL_LPL_catalytic"/>
</dbReference>
<dbReference type="InterPro" id="IPR045864">
    <property type="entry name" value="aa-tRNA-synth_II/BPL/LPL"/>
</dbReference>
<sequence>MRLHHLHLARPIPYVHSLRLQEALLERHFADKAALRKDASLTSVAPPPTLLTFQTNPTYTVGRRHLNANPLSASQISFLTGNKEAQNDTSLATFYPSPRGGLLTYHAPGQLTAYLVCNLRTHNLTPRCYIRLLENTVMRTCAHHGVPNVMTTDDPGVWLAERSDSSVEEMADGTDCPAGTSVVPSGATPTSRKICAIGVQVSRGVTSHGIGLNVHDTPIQGGVAVEELYTLPKGNIYTEDLGTEYMQAPSTTQLEDSTILAPGYLSWGFSRIVACGLQGKSVTWLSREQQHAQEEQGVQATQPVQSTKDLTLERVADSLAIELARSLKIEEGDIDNILEEDILDVERPSWETLRILSDKTGKEAPEMDLGKQYRFRDLRQDTGMRILGFEDNTGSSS</sequence>
<evidence type="ECO:0000313" key="2">
    <source>
        <dbReference type="EMBL" id="KAK5094469.1"/>
    </source>
</evidence>
<dbReference type="Proteomes" id="UP001345013">
    <property type="component" value="Unassembled WGS sequence"/>
</dbReference>
<dbReference type="SUPFAM" id="SSF55681">
    <property type="entry name" value="Class II aaRS and biotin synthetases"/>
    <property type="match status" value="1"/>
</dbReference>
<dbReference type="PROSITE" id="PS01313">
    <property type="entry name" value="LIPB"/>
    <property type="match status" value="1"/>
</dbReference>
<dbReference type="CDD" id="cd01670">
    <property type="entry name" value="Death"/>
    <property type="match status" value="1"/>
</dbReference>